<reference evidence="2" key="1">
    <citation type="journal article" date="2019" name="Int. J. Syst. Evol. Microbiol.">
        <title>The Global Catalogue of Microorganisms (GCM) 10K type strain sequencing project: providing services to taxonomists for standard genome sequencing and annotation.</title>
        <authorList>
            <consortium name="The Broad Institute Genomics Platform"/>
            <consortium name="The Broad Institute Genome Sequencing Center for Infectious Disease"/>
            <person name="Wu L."/>
            <person name="Ma J."/>
        </authorList>
    </citation>
    <scope>NUCLEOTIDE SEQUENCE [LARGE SCALE GENOMIC DNA]</scope>
    <source>
        <strain evidence="2">CGMCC 4.7198</strain>
    </source>
</reference>
<evidence type="ECO:0000313" key="1">
    <source>
        <dbReference type="EMBL" id="MFD0287738.1"/>
    </source>
</evidence>
<keyword evidence="2" id="KW-1185">Reference proteome</keyword>
<gene>
    <name evidence="1" type="ORF">ACFQZP_40165</name>
</gene>
<protein>
    <submittedName>
        <fullName evidence="1">Uncharacterized protein</fullName>
    </submittedName>
</protein>
<comment type="caution">
    <text evidence="1">The sequence shown here is derived from an EMBL/GenBank/DDBJ whole genome shotgun (WGS) entry which is preliminary data.</text>
</comment>
<evidence type="ECO:0000313" key="2">
    <source>
        <dbReference type="Proteomes" id="UP001596957"/>
    </source>
</evidence>
<proteinExistence type="predicted"/>
<organism evidence="1 2">
    <name type="scientific">Streptomyces lutosisoli</name>
    <dbReference type="NCBI Taxonomy" id="2665721"/>
    <lineage>
        <taxon>Bacteria</taxon>
        <taxon>Bacillati</taxon>
        <taxon>Actinomycetota</taxon>
        <taxon>Actinomycetes</taxon>
        <taxon>Kitasatosporales</taxon>
        <taxon>Streptomycetaceae</taxon>
        <taxon>Streptomyces</taxon>
    </lineage>
</organism>
<dbReference type="RefSeq" id="WP_381255957.1">
    <property type="nucleotide sequence ID" value="NZ_JBHTBI010000014.1"/>
</dbReference>
<dbReference type="EMBL" id="JBHTEC010000004">
    <property type="protein sequence ID" value="MFD0287738.1"/>
    <property type="molecule type" value="Genomic_DNA"/>
</dbReference>
<sequence>MSTLDFLSRLVGSQVLGDHFTAAVNDLVDREGIAPRDAYQWVVDQADQGDPAVLASTGQIWVRRGDVDPEEAPAKRLVIVERMEAGVFVLYRDLDTAADDTDDGDLSHLNPQDLQLNDASRGAELPIGLLDLYELESWYAPEFLLPTVARPKGASTS</sequence>
<name>A0ABW2VTG6_9ACTN</name>
<accession>A0ABW2VTG6</accession>
<dbReference type="Proteomes" id="UP001596957">
    <property type="component" value="Unassembled WGS sequence"/>
</dbReference>